<organism evidence="3 4">
    <name type="scientific">Streptacidiphilus pinicola</name>
    <dbReference type="NCBI Taxonomy" id="2219663"/>
    <lineage>
        <taxon>Bacteria</taxon>
        <taxon>Bacillati</taxon>
        <taxon>Actinomycetota</taxon>
        <taxon>Actinomycetes</taxon>
        <taxon>Kitasatosporales</taxon>
        <taxon>Streptomycetaceae</taxon>
        <taxon>Streptacidiphilus</taxon>
    </lineage>
</organism>
<proteinExistence type="predicted"/>
<dbReference type="RefSeq" id="WP_111507783.1">
    <property type="nucleotide sequence ID" value="NZ_QKYN01000224.1"/>
</dbReference>
<dbReference type="InterPro" id="IPR043857">
    <property type="entry name" value="DUF5819"/>
</dbReference>
<gene>
    <name evidence="3" type="ORF">DN069_37800</name>
</gene>
<dbReference type="Pfam" id="PF19136">
    <property type="entry name" value="DUF5819"/>
    <property type="match status" value="1"/>
</dbReference>
<dbReference type="OrthoDB" id="9342777at2"/>
<comment type="caution">
    <text evidence="3">The sequence shown here is derived from an EMBL/GenBank/DDBJ whole genome shotgun (WGS) entry which is preliminary data.</text>
</comment>
<evidence type="ECO:0000256" key="2">
    <source>
        <dbReference type="SAM" id="Phobius"/>
    </source>
</evidence>
<keyword evidence="4" id="KW-1185">Reference proteome</keyword>
<evidence type="ECO:0000313" key="3">
    <source>
        <dbReference type="EMBL" id="RAG80492.1"/>
    </source>
</evidence>
<name>A0A2X0I691_9ACTN</name>
<keyword evidence="2" id="KW-0812">Transmembrane</keyword>
<feature type="region of interest" description="Disordered" evidence="1">
    <location>
        <begin position="1"/>
        <end position="38"/>
    </location>
</feature>
<sequence length="246" mass="26583">MADEPDGATAQEPIPDAAAYEAAAETESGTSETGETSRRWSLPSVAVLGAAGIALALAAVYHLGAVFLSIAPSNPISQGNAGTIASHVMPEFEQNWQLFAPNPLQQNVAIEVRVQTVDSGGNRVESPWVDLTAQDVAAIRDNPFPSHINQNLLRRAWDYYTAWHDQNEKSTGFGGPLSVEYLKRIGLQRMGRDWQGQPVIQIQFRSATTDVTGPAWTGAPATATPSYRQLPWWPATPDDYRGLGVS</sequence>
<feature type="compositionally biased region" description="Low complexity" evidence="1">
    <location>
        <begin position="17"/>
        <end position="34"/>
    </location>
</feature>
<reference evidence="3 4" key="1">
    <citation type="submission" date="2018-06" db="EMBL/GenBank/DDBJ databases">
        <title>Streptacidiphilus pinicola sp. nov., isolated from pine grove soil.</title>
        <authorList>
            <person name="Roh S.G."/>
            <person name="Park S."/>
            <person name="Kim M.-K."/>
            <person name="Yun B.-R."/>
            <person name="Park J."/>
            <person name="Kim M.J."/>
            <person name="Kim Y.S."/>
            <person name="Kim S.B."/>
        </authorList>
    </citation>
    <scope>NUCLEOTIDE SEQUENCE [LARGE SCALE GENOMIC DNA]</scope>
    <source>
        <strain evidence="3 4">MMS16-CNU450</strain>
    </source>
</reference>
<evidence type="ECO:0000313" key="4">
    <source>
        <dbReference type="Proteomes" id="UP000248889"/>
    </source>
</evidence>
<dbReference type="EMBL" id="QKYN01000224">
    <property type="protein sequence ID" value="RAG80492.1"/>
    <property type="molecule type" value="Genomic_DNA"/>
</dbReference>
<keyword evidence="2" id="KW-1133">Transmembrane helix</keyword>
<protein>
    <submittedName>
        <fullName evidence="3">Uncharacterized protein</fullName>
    </submittedName>
</protein>
<feature type="transmembrane region" description="Helical" evidence="2">
    <location>
        <begin position="45"/>
        <end position="68"/>
    </location>
</feature>
<dbReference type="Proteomes" id="UP000248889">
    <property type="component" value="Unassembled WGS sequence"/>
</dbReference>
<evidence type="ECO:0000256" key="1">
    <source>
        <dbReference type="SAM" id="MobiDB-lite"/>
    </source>
</evidence>
<accession>A0A2X0I691</accession>
<keyword evidence="2" id="KW-0472">Membrane</keyword>
<dbReference type="AlphaFoldDB" id="A0A2X0I691"/>